<protein>
    <recommendedName>
        <fullName evidence="5">Secreted protein</fullName>
    </recommendedName>
</protein>
<dbReference type="Proteomes" id="UP000246722">
    <property type="component" value="Unassembled WGS sequence"/>
</dbReference>
<keyword evidence="2" id="KW-0812">Transmembrane</keyword>
<proteinExistence type="predicted"/>
<keyword evidence="2" id="KW-1133">Transmembrane helix</keyword>
<organism evidence="3 4">
    <name type="scientific">Cryobacterium arcticum</name>
    <dbReference type="NCBI Taxonomy" id="670052"/>
    <lineage>
        <taxon>Bacteria</taxon>
        <taxon>Bacillati</taxon>
        <taxon>Actinomycetota</taxon>
        <taxon>Actinomycetes</taxon>
        <taxon>Micrococcales</taxon>
        <taxon>Microbacteriaceae</taxon>
        <taxon>Cryobacterium</taxon>
    </lineage>
</organism>
<keyword evidence="4" id="KW-1185">Reference proteome</keyword>
<accession>A0A317ZMV6</accession>
<evidence type="ECO:0000313" key="3">
    <source>
        <dbReference type="EMBL" id="PXA67781.1"/>
    </source>
</evidence>
<keyword evidence="2" id="KW-0472">Membrane</keyword>
<evidence type="ECO:0000256" key="2">
    <source>
        <dbReference type="SAM" id="Phobius"/>
    </source>
</evidence>
<comment type="caution">
    <text evidence="3">The sequence shown here is derived from an EMBL/GenBank/DDBJ whole genome shotgun (WGS) entry which is preliminary data.</text>
</comment>
<evidence type="ECO:0008006" key="5">
    <source>
        <dbReference type="Google" id="ProtNLM"/>
    </source>
</evidence>
<reference evidence="3 4" key="1">
    <citation type="submission" date="2018-05" db="EMBL/GenBank/DDBJ databases">
        <title>Genetic diversity of glacier-inhabiting Cryobacterium bacteria in China and description of Cryobacterium mengkeensis sp. nov. and Arthrobacter glacialis sp. nov.</title>
        <authorList>
            <person name="Liu Q."/>
            <person name="Xin Y.-H."/>
        </authorList>
    </citation>
    <scope>NUCLEOTIDE SEQUENCE [LARGE SCALE GENOMIC DNA]</scope>
    <source>
        <strain evidence="3 4">SK-1</strain>
    </source>
</reference>
<name>A0A317ZMV6_9MICO</name>
<evidence type="ECO:0000313" key="4">
    <source>
        <dbReference type="Proteomes" id="UP000246722"/>
    </source>
</evidence>
<sequence length="217" mass="23725">MVAVSLLIEVFLALGAITLISIGTVVVITRLVVGRVRRSRTVNAATLRARARVTVGPQREVLKQRLRLSETLDSGQAAIDLAGRADTLRGELRRLFRRIVDEGVALETQLHLLESERDAVVLAEAIPAATRRVDQVEGLVRRVRAAVAAGLGDRTDDNLSALYADTDREIIALAAGVRELHLLNGLDHPGHDDTRLRGDHNSQRSLSMEKLTRGDRS</sequence>
<dbReference type="EMBL" id="QHLY01000012">
    <property type="protein sequence ID" value="PXA67781.1"/>
    <property type="molecule type" value="Genomic_DNA"/>
</dbReference>
<feature type="transmembrane region" description="Helical" evidence="2">
    <location>
        <begin position="6"/>
        <end position="33"/>
    </location>
</feature>
<gene>
    <name evidence="3" type="ORF">CTB96_13920</name>
</gene>
<feature type="region of interest" description="Disordered" evidence="1">
    <location>
        <begin position="189"/>
        <end position="217"/>
    </location>
</feature>
<evidence type="ECO:0000256" key="1">
    <source>
        <dbReference type="SAM" id="MobiDB-lite"/>
    </source>
</evidence>
<feature type="compositionally biased region" description="Basic and acidic residues" evidence="1">
    <location>
        <begin position="189"/>
        <end position="202"/>
    </location>
</feature>
<dbReference type="AlphaFoldDB" id="A0A317ZMV6"/>